<dbReference type="EMBL" id="ABIA03000001">
    <property type="protein sequence ID" value="KGB27130.1"/>
    <property type="molecule type" value="Genomic_DNA"/>
</dbReference>
<dbReference type="STRING" id="411684.HPDFL43_00003720"/>
<name>A0A094YYR3_HOEPD</name>
<organism evidence="1 2">
    <name type="scientific">Hoeflea phototrophica (strain DSM 17068 / NCIMB 14078 / DFL-43)</name>
    <dbReference type="NCBI Taxonomy" id="411684"/>
    <lineage>
        <taxon>Bacteria</taxon>
        <taxon>Pseudomonadati</taxon>
        <taxon>Pseudomonadota</taxon>
        <taxon>Alphaproteobacteria</taxon>
        <taxon>Hyphomicrobiales</taxon>
        <taxon>Rhizobiaceae</taxon>
        <taxon>Hoeflea</taxon>
    </lineage>
</organism>
<keyword evidence="2" id="KW-1185">Reference proteome</keyword>
<sequence length="40" mass="4103">MGLLRTSPLSAILLTIMSVGSSATGGLKDPMTHVPESFDA</sequence>
<reference evidence="1 2" key="1">
    <citation type="submission" date="2007-10" db="EMBL/GenBank/DDBJ databases">
        <authorList>
            <person name="Wagner-Dobler I."/>
            <person name="Ferriera S."/>
            <person name="Johnson J."/>
            <person name="Kravitz S."/>
            <person name="Beeson K."/>
            <person name="Sutton G."/>
            <person name="Rogers Y.-H."/>
            <person name="Friedman R."/>
            <person name="Frazier M."/>
            <person name="Venter J.C."/>
        </authorList>
    </citation>
    <scope>NUCLEOTIDE SEQUENCE [LARGE SCALE GENOMIC DNA]</scope>
    <source>
        <strain evidence="1 2">DFL-43</strain>
    </source>
</reference>
<dbReference type="Proteomes" id="UP000004291">
    <property type="component" value="Chromosome"/>
</dbReference>
<accession>A0A094YYR3</accession>
<comment type="caution">
    <text evidence="1">The sequence shown here is derived from an EMBL/GenBank/DDBJ whole genome shotgun (WGS) entry which is preliminary data.</text>
</comment>
<evidence type="ECO:0000313" key="1">
    <source>
        <dbReference type="EMBL" id="KGB27130.1"/>
    </source>
</evidence>
<dbReference type="HOGENOM" id="CLU_3290760_0_0_5"/>
<evidence type="ECO:0000313" key="2">
    <source>
        <dbReference type="Proteomes" id="UP000004291"/>
    </source>
</evidence>
<reference evidence="1 2" key="2">
    <citation type="submission" date="2012-06" db="EMBL/GenBank/DDBJ databases">
        <authorList>
            <person name="Fiebig A."/>
        </authorList>
    </citation>
    <scope>NUCLEOTIDE SEQUENCE [LARGE SCALE GENOMIC DNA]</scope>
    <source>
        <strain evidence="1 2">DFL-43</strain>
    </source>
</reference>
<proteinExistence type="predicted"/>
<gene>
    <name evidence="1" type="ORF">HPDFL43_00003720</name>
</gene>
<dbReference type="AlphaFoldDB" id="A0A094YYR3"/>
<protein>
    <submittedName>
        <fullName evidence="1">Uncharacterized protein</fullName>
    </submittedName>
</protein>